<organism evidence="1 2">
    <name type="scientific">Teredinibacter turnerae (strain ATCC 39867 / T7901)</name>
    <dbReference type="NCBI Taxonomy" id="377629"/>
    <lineage>
        <taxon>Bacteria</taxon>
        <taxon>Pseudomonadati</taxon>
        <taxon>Pseudomonadota</taxon>
        <taxon>Gammaproteobacteria</taxon>
        <taxon>Cellvibrionales</taxon>
        <taxon>Cellvibrionaceae</taxon>
        <taxon>Teredinibacter</taxon>
    </lineage>
</organism>
<gene>
    <name evidence="1" type="ordered locus">TERTU_4579</name>
</gene>
<reference evidence="1 2" key="1">
    <citation type="journal article" date="2009" name="PLoS ONE">
        <title>The complete genome of Teredinibacter turnerae T7901: an intracellular endosymbiont of marine wood-boring bivalves (shipworms).</title>
        <authorList>
            <person name="Yang J.C."/>
            <person name="Madupu R."/>
            <person name="Durkin A.S."/>
            <person name="Ekborg N.A."/>
            <person name="Pedamallu C.S."/>
            <person name="Hostetler J.B."/>
            <person name="Radune D."/>
            <person name="Toms B.S."/>
            <person name="Henrissat B."/>
            <person name="Coutinho P.M."/>
            <person name="Schwarz S."/>
            <person name="Field L."/>
            <person name="Trindade-Silva A.E."/>
            <person name="Soares C.A.G."/>
            <person name="Elshahawi S."/>
            <person name="Hanora A."/>
            <person name="Schmidt E.W."/>
            <person name="Haygood M.G."/>
            <person name="Posfai J."/>
            <person name="Benner J."/>
            <person name="Madinger C."/>
            <person name="Nove J."/>
            <person name="Anton B."/>
            <person name="Chaudhary K."/>
            <person name="Foster J."/>
            <person name="Holman A."/>
            <person name="Kumar S."/>
            <person name="Lessard P.A."/>
            <person name="Luyten Y.A."/>
            <person name="Slatko B."/>
            <person name="Wood N."/>
            <person name="Wu B."/>
            <person name="Teplitski M."/>
            <person name="Mougous J.D."/>
            <person name="Ward N."/>
            <person name="Eisen J.A."/>
            <person name="Badger J.H."/>
            <person name="Distel D.L."/>
        </authorList>
    </citation>
    <scope>NUCLEOTIDE SEQUENCE [LARGE SCALE GENOMIC DNA]</scope>
    <source>
        <strain evidence="2">ATCC 39867 / T7901</strain>
    </source>
</reference>
<protein>
    <submittedName>
        <fullName evidence="1">Uncharacterized protein</fullName>
    </submittedName>
</protein>
<accession>C5BJT8</accession>
<evidence type="ECO:0000313" key="1">
    <source>
        <dbReference type="EMBL" id="ACR14595.1"/>
    </source>
</evidence>
<sequence>MVILHLLGRGFSRHNAVTRITKSLAYSWKYDKKIPDIPGF</sequence>
<name>C5BJT8_TERTT</name>
<proteinExistence type="predicted"/>
<evidence type="ECO:0000313" key="2">
    <source>
        <dbReference type="Proteomes" id="UP000009080"/>
    </source>
</evidence>
<keyword evidence="2" id="KW-1185">Reference proteome</keyword>
<dbReference type="EMBL" id="CP001614">
    <property type="protein sequence ID" value="ACR14595.1"/>
    <property type="molecule type" value="Genomic_DNA"/>
</dbReference>
<dbReference type="Proteomes" id="UP000009080">
    <property type="component" value="Chromosome"/>
</dbReference>
<dbReference type="KEGG" id="ttu:TERTU_4579"/>
<dbReference type="HOGENOM" id="CLU_3297800_0_0_6"/>
<dbReference type="AlphaFoldDB" id="C5BJT8"/>